<comment type="similarity">
    <text evidence="12">In the C-terminal section; belongs to the eukaryotic GTase family.</text>
</comment>
<evidence type="ECO:0000313" key="20">
    <source>
        <dbReference type="Proteomes" id="UP001075354"/>
    </source>
</evidence>
<protein>
    <recommendedName>
        <fullName evidence="12">mRNA-capping enzyme</fullName>
    </recommendedName>
    <domain>
        <recommendedName>
            <fullName evidence="12">mRNA 5'-triphosphate monophosphatase</fullName>
            <ecNumber evidence="12">3.6.1.74</ecNumber>
        </recommendedName>
        <alternativeName>
            <fullName evidence="12">mRNA 5'-phosphatase</fullName>
        </alternativeName>
    </domain>
    <domain>
        <recommendedName>
            <fullName evidence="12">mRNA guanylyltransferase</fullName>
            <ecNumber evidence="12">2.7.7.50</ecNumber>
        </recommendedName>
        <alternativeName>
            <fullName evidence="12">GTP--RNA guanylyltransferase</fullName>
            <shortName evidence="12">GTase</shortName>
        </alternativeName>
    </domain>
</protein>
<dbReference type="FunFam" id="3.30.470.30:FF:000040">
    <property type="entry name" value="mRNA-capping enzyme"/>
    <property type="match status" value="1"/>
</dbReference>
<keyword evidence="2 12" id="KW-0507">mRNA processing</keyword>
<feature type="binding site" evidence="15">
    <location>
        <position position="305"/>
    </location>
    <ligand>
        <name>GTP</name>
        <dbReference type="ChEBI" id="CHEBI:37565"/>
    </ligand>
</feature>
<dbReference type="Gene3D" id="3.30.1490.430">
    <property type="match status" value="1"/>
</dbReference>
<feature type="region of interest" description="Disordered" evidence="16">
    <location>
        <begin position="193"/>
        <end position="243"/>
    </location>
</feature>
<dbReference type="FunFam" id="2.40.50.140:FF:000291">
    <property type="entry name" value="mRNA-capping enzyme"/>
    <property type="match status" value="1"/>
</dbReference>
<evidence type="ECO:0000259" key="18">
    <source>
        <dbReference type="PROSITE" id="PS50056"/>
    </source>
</evidence>
<dbReference type="PANTHER" id="PTHR10367">
    <property type="entry name" value="MRNA-CAPPING ENZYME"/>
    <property type="match status" value="1"/>
</dbReference>
<comment type="catalytic activity">
    <reaction evidence="11">
        <text>a 5'-end diphospho-ribonucleoside in mRNA + GTP + H(+) = a 5'-end (5'-triphosphoguanosine)-ribonucleoside in mRNA + diphosphate</text>
        <dbReference type="Rhea" id="RHEA:67012"/>
        <dbReference type="Rhea" id="RHEA-COMP:17165"/>
        <dbReference type="Rhea" id="RHEA-COMP:17166"/>
        <dbReference type="ChEBI" id="CHEBI:15378"/>
        <dbReference type="ChEBI" id="CHEBI:33019"/>
        <dbReference type="ChEBI" id="CHEBI:37565"/>
        <dbReference type="ChEBI" id="CHEBI:167616"/>
        <dbReference type="ChEBI" id="CHEBI:167617"/>
        <dbReference type="EC" id="2.7.7.50"/>
    </reaction>
    <physiologicalReaction direction="left-to-right" evidence="11">
        <dbReference type="Rhea" id="RHEA:67013"/>
    </physiologicalReaction>
</comment>
<evidence type="ECO:0000256" key="1">
    <source>
        <dbReference type="ARBA" id="ARBA00004123"/>
    </source>
</evidence>
<feature type="binding site" evidence="15">
    <location>
        <begin position="467"/>
        <end position="469"/>
    </location>
    <ligand>
        <name>GTP</name>
        <dbReference type="ChEBI" id="CHEBI:37565"/>
    </ligand>
</feature>
<dbReference type="PROSITE" id="PS00383">
    <property type="entry name" value="TYR_PHOSPHATASE_1"/>
    <property type="match status" value="1"/>
</dbReference>
<dbReference type="InterPro" id="IPR016130">
    <property type="entry name" value="Tyr_Pase_AS"/>
</dbReference>
<dbReference type="SUPFAM" id="SSF52799">
    <property type="entry name" value="(Phosphotyrosine protein) phosphatases II"/>
    <property type="match status" value="1"/>
</dbReference>
<dbReference type="Gene3D" id="3.90.190.10">
    <property type="entry name" value="Protein tyrosine phosphatase superfamily"/>
    <property type="match status" value="1"/>
</dbReference>
<reference evidence="19" key="1">
    <citation type="submission" date="2022-12" db="EMBL/GenBank/DDBJ databases">
        <title>Chromosome-level genome assembly of the bean flower thrips Megalurothrips usitatus.</title>
        <authorList>
            <person name="Ma L."/>
            <person name="Liu Q."/>
            <person name="Li H."/>
            <person name="Cai W."/>
        </authorList>
    </citation>
    <scope>NUCLEOTIDE SEQUENCE</scope>
    <source>
        <strain evidence="19">Cailab_2022a</strain>
    </source>
</reference>
<dbReference type="Pfam" id="PF00782">
    <property type="entry name" value="DSPc"/>
    <property type="match status" value="1"/>
</dbReference>
<feature type="active site" description="N6-GMP-lysine intermediate" evidence="14">
    <location>
        <position position="300"/>
    </location>
</feature>
<dbReference type="AlphaFoldDB" id="A0AAV7X1U8"/>
<evidence type="ECO:0000256" key="3">
    <source>
        <dbReference type="ARBA" id="ARBA00022679"/>
    </source>
</evidence>
<evidence type="ECO:0000256" key="10">
    <source>
        <dbReference type="ARBA" id="ARBA00023242"/>
    </source>
</evidence>
<sequence length="593" mass="68781">MDDSRGPGPIPDRWLHCPRKANNLIAGRFLAFKTPLDKRYNSQIPPQFFFYPSMLFSVMDSYKVKLGLWIDLTYTSRFYRKEDVEALHAKYVKVQCRGHGETPTIEQTNIFVNICDKFIRTNPLECIGVHCTHGFNRTGFLIIAYLVEKMDYSVDAALREFAVARPPGIYKVDYIEELFRRYDDVADMPLAPERPDWCNEFDDGDGNGDQDNEEESDNVNGSSSSTGGNKRRGKNNKNPVFMQGVPGVTVVRDPKMSDVQRRAQDLCGWRKNSFPGSQPVSMDMKNIAFLSEKPYRVSWKADGTRYMMLILRKNEIFFLDRDNSVFQVANLRFPMRKDPQRHIENTLLDGEMVIDKTETGESIPRYLVYDIIKLNGQDLMNQPFYPNRYHCIREEIVDTRNKAIMKGMINKTMEPFSVRLKEFWDITTTAYLLSDKFAKKLSHEPDGLIFQPSSDPYVPGQCPESLKWKPPSHNSVDFRLKIVTESGVGILSQKICQLFCGQMAHPFGVMKYSKNLKELDNKIVECKFNNGQWEFMRERTDKSFPNSYNTAAAVFNSIRDPVTPEYLTDYIQRYRWRPDDHDLMPPPSKIRRN</sequence>
<evidence type="ECO:0000256" key="9">
    <source>
        <dbReference type="ARBA" id="ARBA00023134"/>
    </source>
</evidence>
<feature type="binding site" evidence="15">
    <location>
        <begin position="349"/>
        <end position="351"/>
    </location>
    <ligand>
        <name>GTP</name>
        <dbReference type="ChEBI" id="CHEBI:37565"/>
    </ligand>
</feature>
<evidence type="ECO:0000256" key="16">
    <source>
        <dbReference type="SAM" id="MobiDB-lite"/>
    </source>
</evidence>
<organism evidence="19 20">
    <name type="scientific">Megalurothrips usitatus</name>
    <name type="common">bean blossom thrips</name>
    <dbReference type="NCBI Taxonomy" id="439358"/>
    <lineage>
        <taxon>Eukaryota</taxon>
        <taxon>Metazoa</taxon>
        <taxon>Ecdysozoa</taxon>
        <taxon>Arthropoda</taxon>
        <taxon>Hexapoda</taxon>
        <taxon>Insecta</taxon>
        <taxon>Pterygota</taxon>
        <taxon>Neoptera</taxon>
        <taxon>Paraneoptera</taxon>
        <taxon>Thysanoptera</taxon>
        <taxon>Terebrantia</taxon>
        <taxon>Thripoidea</taxon>
        <taxon>Thripidae</taxon>
        <taxon>Megalurothrips</taxon>
    </lineage>
</organism>
<dbReference type="InterPro" id="IPR017074">
    <property type="entry name" value="mRNA_cap_enz_bifunc"/>
</dbReference>
<comment type="subcellular location">
    <subcellularLocation>
        <location evidence="1 12">Nucleus</location>
    </subcellularLocation>
</comment>
<dbReference type="InterPro" id="IPR051029">
    <property type="entry name" value="mRNA_Capping_Enz/RNA_Phosphat"/>
</dbReference>
<feature type="compositionally biased region" description="Acidic residues" evidence="16">
    <location>
        <begin position="199"/>
        <end position="217"/>
    </location>
</feature>
<dbReference type="EC" id="2.7.7.50" evidence="12"/>
<feature type="binding site" evidence="15">
    <location>
        <begin position="537"/>
        <end position="542"/>
    </location>
    <ligand>
        <name>GTP</name>
        <dbReference type="ChEBI" id="CHEBI:37565"/>
    </ligand>
</feature>
<dbReference type="PROSITE" id="PS50054">
    <property type="entry name" value="TYR_PHOSPHATASE_DUAL"/>
    <property type="match status" value="1"/>
</dbReference>
<dbReference type="EMBL" id="JAPTSV010000015">
    <property type="protein sequence ID" value="KAJ1519879.1"/>
    <property type="molecule type" value="Genomic_DNA"/>
</dbReference>
<keyword evidence="10 12" id="KW-0539">Nucleus</keyword>
<evidence type="ECO:0000256" key="5">
    <source>
        <dbReference type="ARBA" id="ARBA00022741"/>
    </source>
</evidence>
<dbReference type="CDD" id="cd07895">
    <property type="entry name" value="Adenylation_mRNA_capping"/>
    <property type="match status" value="1"/>
</dbReference>
<feature type="domain" description="Tyrosine-protein phosphatase" evidence="17">
    <location>
        <begin position="40"/>
        <end position="191"/>
    </location>
</feature>
<dbReference type="GO" id="GO:0004721">
    <property type="term" value="F:phosphoprotein phosphatase activity"/>
    <property type="evidence" value="ECO:0007669"/>
    <property type="project" value="UniProtKB-UniRule"/>
</dbReference>
<dbReference type="GO" id="GO:0005524">
    <property type="term" value="F:ATP binding"/>
    <property type="evidence" value="ECO:0007669"/>
    <property type="project" value="InterPro"/>
</dbReference>
<keyword evidence="4 12" id="KW-0548">Nucleotidyltransferase</keyword>
<dbReference type="InterPro" id="IPR000340">
    <property type="entry name" value="Dual-sp_phosphatase_cat-dom"/>
</dbReference>
<evidence type="ECO:0000313" key="19">
    <source>
        <dbReference type="EMBL" id="KAJ1519879.1"/>
    </source>
</evidence>
<comment type="caution">
    <text evidence="19">The sequence shown here is derived from an EMBL/GenBank/DDBJ whole genome shotgun (WGS) entry which is preliminary data.</text>
</comment>
<dbReference type="GO" id="GO:0006370">
    <property type="term" value="P:7-methylguanosine mRNA capping"/>
    <property type="evidence" value="ECO:0007669"/>
    <property type="project" value="UniProtKB-UniRule"/>
</dbReference>
<dbReference type="Gene3D" id="3.30.470.30">
    <property type="entry name" value="DNA ligase/mRNA capping enzyme"/>
    <property type="match status" value="1"/>
</dbReference>
<dbReference type="Pfam" id="PF01331">
    <property type="entry name" value="mRNA_cap_enzyme"/>
    <property type="match status" value="1"/>
</dbReference>
<keyword evidence="20" id="KW-1185">Reference proteome</keyword>
<keyword evidence="8 12" id="KW-0506">mRNA capping</keyword>
<keyword evidence="5 12" id="KW-0547">Nucleotide-binding</keyword>
<comment type="catalytic activity">
    <reaction evidence="12">
        <text>a 5'-end triphospho-ribonucleoside in mRNA + H2O = a 5'-end diphospho-ribonucleoside in mRNA + phosphate + H(+)</text>
        <dbReference type="Rhea" id="RHEA:67004"/>
        <dbReference type="Rhea" id="RHEA-COMP:17164"/>
        <dbReference type="Rhea" id="RHEA-COMP:17165"/>
        <dbReference type="ChEBI" id="CHEBI:15377"/>
        <dbReference type="ChEBI" id="CHEBI:15378"/>
        <dbReference type="ChEBI" id="CHEBI:43474"/>
        <dbReference type="ChEBI" id="CHEBI:167616"/>
        <dbReference type="ChEBI" id="CHEBI:167618"/>
        <dbReference type="EC" id="3.6.1.74"/>
    </reaction>
</comment>
<dbReference type="GO" id="GO:0005525">
    <property type="term" value="F:GTP binding"/>
    <property type="evidence" value="ECO:0007669"/>
    <property type="project" value="UniProtKB-UniRule"/>
</dbReference>
<evidence type="ECO:0000256" key="14">
    <source>
        <dbReference type="PIRSR" id="PIRSR036958-2"/>
    </source>
</evidence>
<dbReference type="SUPFAM" id="SSF50249">
    <property type="entry name" value="Nucleic acid-binding proteins"/>
    <property type="match status" value="1"/>
</dbReference>
<evidence type="ECO:0000256" key="12">
    <source>
        <dbReference type="PIRNR" id="PIRNR036958"/>
    </source>
</evidence>
<keyword evidence="6 12" id="KW-0378">Hydrolase</keyword>
<dbReference type="InterPro" id="IPR012340">
    <property type="entry name" value="NA-bd_OB-fold"/>
</dbReference>
<dbReference type="GO" id="GO:0005634">
    <property type="term" value="C:nucleus"/>
    <property type="evidence" value="ECO:0007669"/>
    <property type="project" value="UniProtKB-SubCell"/>
</dbReference>
<gene>
    <name evidence="19" type="ORF">ONE63_004120</name>
</gene>
<evidence type="ECO:0000259" key="17">
    <source>
        <dbReference type="PROSITE" id="PS50054"/>
    </source>
</evidence>
<keyword evidence="7" id="KW-0904">Protein phosphatase</keyword>
<evidence type="ECO:0000256" key="6">
    <source>
        <dbReference type="ARBA" id="ARBA00022801"/>
    </source>
</evidence>
<accession>A0AAV7X1U8</accession>
<feature type="active site" description="Phosphocysteine intermediate" evidence="13">
    <location>
        <position position="131"/>
    </location>
</feature>
<dbReference type="PANTHER" id="PTHR10367:SF17">
    <property type="entry name" value="MRNA-CAPPING ENZYME"/>
    <property type="match status" value="1"/>
</dbReference>
<dbReference type="InterPro" id="IPR020422">
    <property type="entry name" value="TYR_PHOSPHATASE_DUAL_dom"/>
</dbReference>
<comment type="similarity">
    <text evidence="12">In the N-terminal section; belongs to the non-receptor class of the protein-tyrosine phosphatase family.</text>
</comment>
<dbReference type="CDD" id="cd17664">
    <property type="entry name" value="Mce1_N"/>
    <property type="match status" value="1"/>
</dbReference>
<evidence type="ECO:0000256" key="8">
    <source>
        <dbReference type="ARBA" id="ARBA00023042"/>
    </source>
</evidence>
<evidence type="ECO:0000256" key="15">
    <source>
        <dbReference type="PIRSR" id="PIRSR036958-3"/>
    </source>
</evidence>
<evidence type="ECO:0000256" key="11">
    <source>
        <dbReference type="ARBA" id="ARBA00044624"/>
    </source>
</evidence>
<evidence type="ECO:0000256" key="7">
    <source>
        <dbReference type="ARBA" id="ARBA00022912"/>
    </source>
</evidence>
<dbReference type="PIRSF" id="PIRSF036958">
    <property type="entry name" value="mRNA_capping_HCE"/>
    <property type="match status" value="1"/>
</dbReference>
<evidence type="ECO:0000256" key="13">
    <source>
        <dbReference type="PIRSR" id="PIRSR036958-1"/>
    </source>
</evidence>
<dbReference type="EC" id="3.6.1.74" evidence="12"/>
<dbReference type="InterPro" id="IPR013846">
    <property type="entry name" value="mRNA_cap_enzyme_C"/>
</dbReference>
<dbReference type="PROSITE" id="PS50056">
    <property type="entry name" value="TYR_PHOSPHATASE_2"/>
    <property type="match status" value="1"/>
</dbReference>
<keyword evidence="9 12" id="KW-0342">GTP-binding</keyword>
<keyword evidence="3 12" id="KW-0808">Transferase</keyword>
<dbReference type="FunFam" id="3.90.190.10:FF:000040">
    <property type="entry name" value="mRNA-capping enzyme"/>
    <property type="match status" value="1"/>
</dbReference>
<dbReference type="Gene3D" id="2.40.50.140">
    <property type="entry name" value="Nucleic acid-binding proteins"/>
    <property type="match status" value="1"/>
</dbReference>
<comment type="function">
    <text evidence="12">Bifunctional mRNA-capping enzyme exhibiting RNA 5'-triphosphate monophosphatase activity in the N-terminal part and mRNA guanylyltransferase activity in the C-terminal part. Catalyzes the first two steps of cap formation: by removing the gamma-phosphate from the 5'-triphosphate end of nascent mRNA to yield a diphosphate end, and by transferring the GMP moiety of GTP to the 5'-diphosphate terminus of RNA via a covalent enzyme-GMP reaction intermediate.</text>
</comment>
<dbReference type="GO" id="GO:0140818">
    <property type="term" value="F:mRNA 5'-triphosphate monophosphatase activity"/>
    <property type="evidence" value="ECO:0007669"/>
    <property type="project" value="UniProtKB-EC"/>
</dbReference>
<feature type="compositionally biased region" description="Low complexity" evidence="16">
    <location>
        <begin position="218"/>
        <end position="228"/>
    </location>
</feature>
<feature type="domain" description="Tyrosine specific protein phosphatases" evidence="18">
    <location>
        <begin position="109"/>
        <end position="176"/>
    </location>
</feature>
<dbReference type="Proteomes" id="UP001075354">
    <property type="component" value="Chromosome 15"/>
</dbReference>
<feature type="binding site" evidence="15">
    <location>
        <position position="321"/>
    </location>
    <ligand>
        <name>GTP</name>
        <dbReference type="ChEBI" id="CHEBI:37565"/>
    </ligand>
</feature>
<dbReference type="InterPro" id="IPR029021">
    <property type="entry name" value="Prot-tyrosine_phosphatase-like"/>
</dbReference>
<evidence type="ECO:0000256" key="2">
    <source>
        <dbReference type="ARBA" id="ARBA00022664"/>
    </source>
</evidence>
<dbReference type="GO" id="GO:0004484">
    <property type="term" value="F:mRNA guanylyltransferase activity"/>
    <property type="evidence" value="ECO:0007669"/>
    <property type="project" value="UniProtKB-UniRule"/>
</dbReference>
<proteinExistence type="inferred from homology"/>
<evidence type="ECO:0000256" key="4">
    <source>
        <dbReference type="ARBA" id="ARBA00022695"/>
    </source>
</evidence>
<name>A0AAV7X1U8_9NEOP</name>
<dbReference type="GO" id="GO:0004651">
    <property type="term" value="F:polynucleotide 5'-phosphatase activity"/>
    <property type="evidence" value="ECO:0007669"/>
    <property type="project" value="UniProtKB-UniRule"/>
</dbReference>
<dbReference type="InterPro" id="IPR000387">
    <property type="entry name" value="Tyr_Pase_dom"/>
</dbReference>
<dbReference type="InterPro" id="IPR001339">
    <property type="entry name" value="mRNA_cap_enzyme_adenylation"/>
</dbReference>
<dbReference type="Pfam" id="PF03919">
    <property type="entry name" value="mRNA_cap_C"/>
    <property type="match status" value="1"/>
</dbReference>
<dbReference type="SUPFAM" id="SSF56091">
    <property type="entry name" value="DNA ligase/mRNA capping enzyme, catalytic domain"/>
    <property type="match status" value="1"/>
</dbReference>